<gene>
    <name evidence="2" type="ORF">KPL78_24830</name>
</gene>
<dbReference type="InterPro" id="IPR011008">
    <property type="entry name" value="Dimeric_a/b-barrel"/>
</dbReference>
<protein>
    <submittedName>
        <fullName evidence="2">EthD domain-containing protein</fullName>
    </submittedName>
</protein>
<reference evidence="2 3" key="1">
    <citation type="submission" date="2021-07" db="EMBL/GenBank/DDBJ databases">
        <authorList>
            <person name="So Y."/>
        </authorList>
    </citation>
    <scope>NUCLEOTIDE SEQUENCE [LARGE SCALE GENOMIC DNA]</scope>
    <source>
        <strain evidence="2 3">HJA6</strain>
    </source>
</reference>
<sequence length="243" mass="26392">MRREGGYAIIKIITFLARRQDLPADAFHAAWRHARSAALPGLRGCVLNIPLEIHSRSDVALLDMDPIDGIEELWFDDLATAEAMLAATRDAEAGYRGASRSFVTAEAWQVSMPPGPRPGVKSFTAIRRRDDATPEAFQHAWREVHGAMAATVPLLRGFVLSGIVAERPTPGPALRMALPLDGIAESWCADMDARRAMVVSPEAQHWFADGATFLGQVKTFLLREAVLLAPPVSAAPRPVPAGR</sequence>
<dbReference type="Proteomes" id="UP001196565">
    <property type="component" value="Unassembled WGS sequence"/>
</dbReference>
<dbReference type="Gene3D" id="3.30.70.100">
    <property type="match status" value="2"/>
</dbReference>
<organism evidence="2 3">
    <name type="scientific">Roseomonas alba</name>
    <dbReference type="NCBI Taxonomy" id="2846776"/>
    <lineage>
        <taxon>Bacteria</taxon>
        <taxon>Pseudomonadati</taxon>
        <taxon>Pseudomonadota</taxon>
        <taxon>Alphaproteobacteria</taxon>
        <taxon>Acetobacterales</taxon>
        <taxon>Roseomonadaceae</taxon>
        <taxon>Roseomonas</taxon>
    </lineage>
</organism>
<dbReference type="InterPro" id="IPR009799">
    <property type="entry name" value="EthD_dom"/>
</dbReference>
<evidence type="ECO:0000313" key="3">
    <source>
        <dbReference type="Proteomes" id="UP001196565"/>
    </source>
</evidence>
<evidence type="ECO:0000259" key="1">
    <source>
        <dbReference type="Pfam" id="PF07110"/>
    </source>
</evidence>
<name>A0ABS7AG30_9PROT</name>
<dbReference type="SUPFAM" id="SSF54909">
    <property type="entry name" value="Dimeric alpha+beta barrel"/>
    <property type="match status" value="2"/>
</dbReference>
<feature type="domain" description="EthD" evidence="1">
    <location>
        <begin position="130"/>
        <end position="214"/>
    </location>
</feature>
<dbReference type="RefSeq" id="WP_219765676.1">
    <property type="nucleotide sequence ID" value="NZ_JAHYBZ010000010.1"/>
</dbReference>
<evidence type="ECO:0000313" key="2">
    <source>
        <dbReference type="EMBL" id="MBW6401108.1"/>
    </source>
</evidence>
<accession>A0ABS7AG30</accession>
<comment type="caution">
    <text evidence="2">The sequence shown here is derived from an EMBL/GenBank/DDBJ whole genome shotgun (WGS) entry which is preliminary data.</text>
</comment>
<dbReference type="EMBL" id="JAHYBZ010000010">
    <property type="protein sequence ID" value="MBW6401108.1"/>
    <property type="molecule type" value="Genomic_DNA"/>
</dbReference>
<dbReference type="Pfam" id="PF07110">
    <property type="entry name" value="EthD"/>
    <property type="match status" value="1"/>
</dbReference>
<keyword evidence="3" id="KW-1185">Reference proteome</keyword>
<proteinExistence type="predicted"/>